<dbReference type="CDD" id="cd04301">
    <property type="entry name" value="NAT_SF"/>
    <property type="match status" value="1"/>
</dbReference>
<dbReference type="Pfam" id="PF13527">
    <property type="entry name" value="Acetyltransf_9"/>
    <property type="match status" value="1"/>
</dbReference>
<evidence type="ECO:0000256" key="1">
    <source>
        <dbReference type="SAM" id="MobiDB-lite"/>
    </source>
</evidence>
<dbReference type="Gene3D" id="3.40.630.30">
    <property type="match status" value="1"/>
</dbReference>
<dbReference type="AlphaFoldDB" id="A0ABD3SG88"/>
<comment type="caution">
    <text evidence="2">The sequence shown here is derived from an EMBL/GenBank/DDBJ whole genome shotgun (WGS) entry which is preliminary data.</text>
</comment>
<name>A0ABD3SG88_9STRA</name>
<proteinExistence type="predicted"/>
<evidence type="ECO:0000313" key="2">
    <source>
        <dbReference type="EMBL" id="KAL3823564.1"/>
    </source>
</evidence>
<gene>
    <name evidence="2" type="ORF">ACHAXA_002905</name>
</gene>
<organism evidence="2 3">
    <name type="scientific">Cyclostephanos tholiformis</name>
    <dbReference type="NCBI Taxonomy" id="382380"/>
    <lineage>
        <taxon>Eukaryota</taxon>
        <taxon>Sar</taxon>
        <taxon>Stramenopiles</taxon>
        <taxon>Ochrophyta</taxon>
        <taxon>Bacillariophyta</taxon>
        <taxon>Coscinodiscophyceae</taxon>
        <taxon>Thalassiosirophycidae</taxon>
        <taxon>Stephanodiscales</taxon>
        <taxon>Stephanodiscaceae</taxon>
        <taxon>Cyclostephanos</taxon>
    </lineage>
</organism>
<evidence type="ECO:0008006" key="4">
    <source>
        <dbReference type="Google" id="ProtNLM"/>
    </source>
</evidence>
<dbReference type="SUPFAM" id="SSF55729">
    <property type="entry name" value="Acyl-CoA N-acyltransferases (Nat)"/>
    <property type="match status" value="1"/>
</dbReference>
<reference evidence="2 3" key="1">
    <citation type="submission" date="2024-10" db="EMBL/GenBank/DDBJ databases">
        <title>Updated reference genomes for cyclostephanoid diatoms.</title>
        <authorList>
            <person name="Roberts W.R."/>
            <person name="Alverson A.J."/>
        </authorList>
    </citation>
    <scope>NUCLEOTIDE SEQUENCE [LARGE SCALE GENOMIC DNA]</scope>
    <source>
        <strain evidence="2 3">AJA228-03</strain>
    </source>
</reference>
<protein>
    <recommendedName>
        <fullName evidence="4">N-acetyltransferase domain-containing protein</fullName>
    </recommendedName>
</protein>
<accession>A0ABD3SG88</accession>
<dbReference type="EMBL" id="JALLPB020000034">
    <property type="protein sequence ID" value="KAL3823564.1"/>
    <property type="molecule type" value="Genomic_DNA"/>
</dbReference>
<evidence type="ECO:0000313" key="3">
    <source>
        <dbReference type="Proteomes" id="UP001530377"/>
    </source>
</evidence>
<keyword evidence="3" id="KW-1185">Reference proteome</keyword>
<feature type="compositionally biased region" description="Low complexity" evidence="1">
    <location>
        <begin position="416"/>
        <end position="426"/>
    </location>
</feature>
<feature type="region of interest" description="Disordered" evidence="1">
    <location>
        <begin position="243"/>
        <end position="262"/>
    </location>
</feature>
<sequence>MAPLGPTHHDVLLPDGTVQRYILRGLSESSSYGGVNNEGIVGVGDAEIMVLDDDDDDDVKVEEGGYDDGHDILSWARMCALSFAYKPNPPPMSYFLGHYLNDPRRDASLVRVMTTTTKTTTTTTTTTMASSVRIFRRTLSCGSYGDSSLRFEAGGIGEVCTHPSHRGRGLSSLLMRDALDVMRTLTPNVTCSFLHASADFRRYYGRIGGYAGVTSEWSVVNVMLRRLLRHAVPFVMGRGGDENVNGNDNDVRAHDNSPRNVAARRAEFPRDAPELRRLHAEYSEERFVTIVRSLKYWEEYVSAELGDTLWVLFEVDGIMRTREVDGTVKTSDIVAWLSVRERGDGRYQLREFGTDRGRITTTSALNNLLGAALLDRTEIADMDDVREMVSLSLPSIVLREMKEETKNVDDEANRFSSSSSSSSSPSFVIVDNAKEENDDGWMYVVLDESYTCPNVGGVVLVGLTDYSVSRV</sequence>
<feature type="region of interest" description="Disordered" evidence="1">
    <location>
        <begin position="407"/>
        <end position="427"/>
    </location>
</feature>
<dbReference type="Proteomes" id="UP001530377">
    <property type="component" value="Unassembled WGS sequence"/>
</dbReference>
<dbReference type="InterPro" id="IPR016181">
    <property type="entry name" value="Acyl_CoA_acyltransferase"/>
</dbReference>